<evidence type="ECO:0000313" key="8">
    <source>
        <dbReference type="Proteomes" id="UP000192610"/>
    </source>
</evidence>
<proteinExistence type="predicted"/>
<dbReference type="Proteomes" id="UP000192610">
    <property type="component" value="Unassembled WGS sequence"/>
</dbReference>
<dbReference type="GO" id="GO:0016020">
    <property type="term" value="C:membrane"/>
    <property type="evidence" value="ECO:0007669"/>
    <property type="project" value="UniProtKB-SubCell"/>
</dbReference>
<keyword evidence="4 5" id="KW-0472">Membrane</keyword>
<evidence type="ECO:0000259" key="6">
    <source>
        <dbReference type="Pfam" id="PF06271"/>
    </source>
</evidence>
<comment type="subcellular location">
    <subcellularLocation>
        <location evidence="1">Membrane</location>
        <topology evidence="1">Multi-pass membrane protein</topology>
    </subcellularLocation>
</comment>
<organism evidence="7 8">
    <name type="scientific">Niastella yeongjuensis</name>
    <dbReference type="NCBI Taxonomy" id="354355"/>
    <lineage>
        <taxon>Bacteria</taxon>
        <taxon>Pseudomonadati</taxon>
        <taxon>Bacteroidota</taxon>
        <taxon>Chitinophagia</taxon>
        <taxon>Chitinophagales</taxon>
        <taxon>Chitinophagaceae</taxon>
        <taxon>Niastella</taxon>
    </lineage>
</organism>
<dbReference type="Pfam" id="PF06271">
    <property type="entry name" value="RDD"/>
    <property type="match status" value="1"/>
</dbReference>
<keyword evidence="3 5" id="KW-1133">Transmembrane helix</keyword>
<dbReference type="OrthoDB" id="200257at2"/>
<evidence type="ECO:0000256" key="4">
    <source>
        <dbReference type="ARBA" id="ARBA00023136"/>
    </source>
</evidence>
<evidence type="ECO:0000256" key="5">
    <source>
        <dbReference type="SAM" id="Phobius"/>
    </source>
</evidence>
<comment type="caution">
    <text evidence="7">The sequence shown here is derived from an EMBL/GenBank/DDBJ whole genome shotgun (WGS) entry which is preliminary data.</text>
</comment>
<feature type="transmembrane region" description="Helical" evidence="5">
    <location>
        <begin position="61"/>
        <end position="80"/>
    </location>
</feature>
<dbReference type="EMBL" id="LVXG01000008">
    <property type="protein sequence ID" value="OQP52572.1"/>
    <property type="molecule type" value="Genomic_DNA"/>
</dbReference>
<accession>A0A1V9F2U0</accession>
<feature type="domain" description="RDD" evidence="6">
    <location>
        <begin position="14"/>
        <end position="146"/>
    </location>
</feature>
<dbReference type="RefSeq" id="WP_081198047.1">
    <property type="nucleotide sequence ID" value="NZ_FOCZ01000012.1"/>
</dbReference>
<dbReference type="STRING" id="354355.SAMN05660816_05365"/>
<evidence type="ECO:0000256" key="1">
    <source>
        <dbReference type="ARBA" id="ARBA00004141"/>
    </source>
</evidence>
<evidence type="ECO:0000256" key="2">
    <source>
        <dbReference type="ARBA" id="ARBA00022692"/>
    </source>
</evidence>
<dbReference type="InterPro" id="IPR010432">
    <property type="entry name" value="RDD"/>
</dbReference>
<gene>
    <name evidence="7" type="ORF">A4H97_24935</name>
</gene>
<keyword evidence="8" id="KW-1185">Reference proteome</keyword>
<evidence type="ECO:0000256" key="3">
    <source>
        <dbReference type="ARBA" id="ARBA00022989"/>
    </source>
</evidence>
<reference evidence="8" key="1">
    <citation type="submission" date="2016-04" db="EMBL/GenBank/DDBJ databases">
        <authorList>
            <person name="Chen L."/>
            <person name="Zhuang W."/>
            <person name="Wang G."/>
        </authorList>
    </citation>
    <scope>NUCLEOTIDE SEQUENCE [LARGE SCALE GENOMIC DNA]</scope>
    <source>
        <strain evidence="8">17621</strain>
    </source>
</reference>
<protein>
    <recommendedName>
        <fullName evidence="6">RDD domain-containing protein</fullName>
    </recommendedName>
</protein>
<evidence type="ECO:0000313" key="7">
    <source>
        <dbReference type="EMBL" id="OQP52572.1"/>
    </source>
</evidence>
<dbReference type="PANTHER" id="PTHR38480:SF1">
    <property type="entry name" value="SLR0254 PROTEIN"/>
    <property type="match status" value="1"/>
</dbReference>
<feature type="transmembrane region" description="Helical" evidence="5">
    <location>
        <begin position="20"/>
        <end position="41"/>
    </location>
</feature>
<name>A0A1V9F2U0_9BACT</name>
<keyword evidence="2 5" id="KW-0812">Transmembrane</keyword>
<dbReference type="AlphaFoldDB" id="A0A1V9F2U0"/>
<dbReference type="PANTHER" id="PTHR38480">
    <property type="entry name" value="SLR0254 PROTEIN"/>
    <property type="match status" value="1"/>
</dbReference>
<sequence length="157" mass="17405">MDDILNDFEAPPPASVFKRWLASFIDYLVFAGLAAGILHYTGDHPILKVNKEYFVLLNDNIKIIVVVISWLLALPVYETLNRGRTLGKDIFMIKAIKQDGSKLSFGRSVVRHLFDFIDFLPVGGLVGLATANSNKNAQRVGDLVAKTIVVESSWDGK</sequence>